<keyword evidence="2" id="KW-1185">Reference proteome</keyword>
<dbReference type="Proteomes" id="UP000066624">
    <property type="component" value="Chromosome"/>
</dbReference>
<organism evidence="1 2">
    <name type="scientific">Wenzhouxiangella marina</name>
    <dbReference type="NCBI Taxonomy" id="1579979"/>
    <lineage>
        <taxon>Bacteria</taxon>
        <taxon>Pseudomonadati</taxon>
        <taxon>Pseudomonadota</taxon>
        <taxon>Gammaproteobacteria</taxon>
        <taxon>Chromatiales</taxon>
        <taxon>Wenzhouxiangellaceae</taxon>
        <taxon>Wenzhouxiangella</taxon>
    </lineage>
</organism>
<dbReference type="SUPFAM" id="SSF51556">
    <property type="entry name" value="Metallo-dependent hydrolases"/>
    <property type="match status" value="1"/>
</dbReference>
<dbReference type="PANTHER" id="PTHR43135:SF3">
    <property type="entry name" value="ALPHA-D-RIBOSE 1-METHYLPHOSPHONATE 5-TRIPHOSPHATE DIPHOSPHATASE"/>
    <property type="match status" value="1"/>
</dbReference>
<dbReference type="GO" id="GO:0016810">
    <property type="term" value="F:hydrolase activity, acting on carbon-nitrogen (but not peptide) bonds"/>
    <property type="evidence" value="ECO:0007669"/>
    <property type="project" value="InterPro"/>
</dbReference>
<dbReference type="EMBL" id="CP012154">
    <property type="protein sequence ID" value="AKS42098.1"/>
    <property type="molecule type" value="Genomic_DNA"/>
</dbReference>
<dbReference type="CDD" id="cd01299">
    <property type="entry name" value="Met_dep_hydrolase_A"/>
    <property type="match status" value="1"/>
</dbReference>
<dbReference type="PATRIC" id="fig|1579979.3.peg.1772"/>
<dbReference type="Pfam" id="PF01979">
    <property type="entry name" value="Amidohydro_1"/>
    <property type="match status" value="1"/>
</dbReference>
<accession>A0A0K0XWP1</accession>
<dbReference type="InterPro" id="IPR057744">
    <property type="entry name" value="OTAase-like"/>
</dbReference>
<gene>
    <name evidence="1" type="ORF">WM2015_1729</name>
</gene>
<proteinExistence type="predicted"/>
<dbReference type="AlphaFoldDB" id="A0A0K0XWP1"/>
<name>A0A0K0XWP1_9GAMM</name>
<dbReference type="OrthoDB" id="9782972at2"/>
<dbReference type="KEGG" id="wma:WM2015_1729"/>
<dbReference type="Gene3D" id="3.20.20.140">
    <property type="entry name" value="Metal-dependent hydrolases"/>
    <property type="match status" value="1"/>
</dbReference>
<dbReference type="RefSeq" id="WP_049725682.1">
    <property type="nucleotide sequence ID" value="NZ_CP012154.1"/>
</dbReference>
<reference evidence="1 2" key="1">
    <citation type="submission" date="2015-07" db="EMBL/GenBank/DDBJ databases">
        <authorList>
            <person name="Noorani M."/>
        </authorList>
    </citation>
    <scope>NUCLEOTIDE SEQUENCE [LARGE SCALE GENOMIC DNA]</scope>
    <source>
        <strain evidence="1 2">KCTC 42284</strain>
    </source>
</reference>
<sequence length="431" mass="45987">MNSFYRPSILIISLLASAGLRAETWVQCGGLIDVESGRSLGASTLVIEDGLVARRLDGHPSVPEAAERIDLSALTCLPGLMDMHTHLTSQSSPSAYIDRFTHDPAEIAFQSSVYAERTLMAGFTTVRDLGDSFNVSIALRDAINTGQIVGPRVYTSGKSLASTGGHADPTNSWRVDLMGRPGPREGVVNGPDAAREGVRQRYKDGADLIKITATGGVLSVAASGLAPQFQADELEAIVSTARDYGMQVAAHAHGKEGMLRAIRAGVHSIEHGTMMDEEVIEAMIEHGTWYVPTVLAGAFVAEKAEIEGYFPEIVRPKALSIGPMMQDTFGRAWRAGVRIAFGTDSGVSAHGGNAREFELMVETGMPEIEAIRTATLNAAELLGIQDRVGALAEGQWADLIAVEGDPSNDIRALNEVAFVMKGGEVYRRPEG</sequence>
<dbReference type="InterPro" id="IPR011059">
    <property type="entry name" value="Metal-dep_hydrolase_composite"/>
</dbReference>
<evidence type="ECO:0000313" key="1">
    <source>
        <dbReference type="EMBL" id="AKS42098.1"/>
    </source>
</evidence>
<dbReference type="InterPro" id="IPR032466">
    <property type="entry name" value="Metal_Hydrolase"/>
</dbReference>
<evidence type="ECO:0000313" key="2">
    <source>
        <dbReference type="Proteomes" id="UP000066624"/>
    </source>
</evidence>
<dbReference type="InterPro" id="IPR006680">
    <property type="entry name" value="Amidohydro-rel"/>
</dbReference>
<dbReference type="SUPFAM" id="SSF51338">
    <property type="entry name" value="Composite domain of metallo-dependent hydrolases"/>
    <property type="match status" value="1"/>
</dbReference>
<dbReference type="PANTHER" id="PTHR43135">
    <property type="entry name" value="ALPHA-D-RIBOSE 1-METHYLPHOSPHONATE 5-TRIPHOSPHATE DIPHOSPHATASE"/>
    <property type="match status" value="1"/>
</dbReference>
<protein>
    <submittedName>
        <fullName evidence="1">Amidohydrolase</fullName>
    </submittedName>
</protein>
<dbReference type="InterPro" id="IPR051781">
    <property type="entry name" value="Metallo-dep_Hydrolase"/>
</dbReference>
<keyword evidence="1" id="KW-0378">Hydrolase</keyword>
<dbReference type="Gene3D" id="2.30.40.10">
    <property type="entry name" value="Urease, subunit C, domain 1"/>
    <property type="match status" value="1"/>
</dbReference>
<dbReference type="STRING" id="1579979.WM2015_1729"/>